<protein>
    <recommendedName>
        <fullName evidence="9">Selenide, water dikinase</fullName>
        <ecNumber evidence="9">2.7.9.3</ecNumber>
    </recommendedName>
    <alternativeName>
        <fullName evidence="9">Selenium donor protein</fullName>
    </alternativeName>
    <alternativeName>
        <fullName evidence="9">Selenophosphate synthase</fullName>
    </alternativeName>
</protein>
<feature type="binding site" description="in other chain" evidence="9">
    <location>
        <position position="99"/>
    </location>
    <ligand>
        <name>ATP</name>
        <dbReference type="ChEBI" id="CHEBI:30616"/>
        <note>ligand shared between dimeric partners</note>
    </ligand>
</feature>
<feature type="binding site" description="in other chain" evidence="9">
    <location>
        <begin position="56"/>
        <end position="58"/>
    </location>
    <ligand>
        <name>ATP</name>
        <dbReference type="ChEBI" id="CHEBI:30616"/>
        <note>ligand shared between dimeric partners</note>
    </ligand>
</feature>
<dbReference type="FunFam" id="3.30.1330.10:FF:000003">
    <property type="entry name" value="Selenide, water dikinase"/>
    <property type="match status" value="1"/>
</dbReference>
<dbReference type="CDD" id="cd02195">
    <property type="entry name" value="SelD"/>
    <property type="match status" value="1"/>
</dbReference>
<feature type="binding site" description="in other chain" evidence="9">
    <location>
        <position position="76"/>
    </location>
    <ligand>
        <name>ATP</name>
        <dbReference type="ChEBI" id="CHEBI:30616"/>
        <note>ligand shared between dimeric partners</note>
    </ligand>
</feature>
<dbReference type="NCBIfam" id="TIGR00476">
    <property type="entry name" value="selD"/>
    <property type="match status" value="1"/>
</dbReference>
<dbReference type="InterPro" id="IPR004536">
    <property type="entry name" value="SPS/SelD"/>
</dbReference>
<dbReference type="STRING" id="1123392.GCA_000376425_01315"/>
<dbReference type="PATRIC" id="fig|36861.3.peg.2142"/>
<keyword evidence="13" id="KW-1185">Reference proteome</keyword>
<dbReference type="Gene3D" id="3.90.650.10">
    <property type="entry name" value="PurM-like C-terminal domain"/>
    <property type="match status" value="1"/>
</dbReference>
<proteinExistence type="inferred from homology"/>
<dbReference type="PIRSF" id="PIRSF036407">
    <property type="entry name" value="Selenphspht_syn"/>
    <property type="match status" value="1"/>
</dbReference>
<dbReference type="InterPro" id="IPR016188">
    <property type="entry name" value="PurM-like_N"/>
</dbReference>
<evidence type="ECO:0000256" key="8">
    <source>
        <dbReference type="ARBA" id="ARBA00023266"/>
    </source>
</evidence>
<dbReference type="InterPro" id="IPR010918">
    <property type="entry name" value="PurM-like_C_dom"/>
</dbReference>
<keyword evidence="4 9" id="KW-0547">Nucleotide-binding</keyword>
<feature type="binding site" evidence="9">
    <location>
        <position position="235"/>
    </location>
    <ligand>
        <name>Mg(2+)</name>
        <dbReference type="ChEBI" id="CHEBI:18420"/>
    </ligand>
</feature>
<dbReference type="EMBL" id="LDUG01000033">
    <property type="protein sequence ID" value="KVW94715.1"/>
    <property type="molecule type" value="Genomic_DNA"/>
</dbReference>
<dbReference type="SUPFAM" id="SSF56042">
    <property type="entry name" value="PurM C-terminal domain-like"/>
    <property type="match status" value="1"/>
</dbReference>
<reference evidence="12 13" key="1">
    <citation type="journal article" date="2015" name="Appl. Environ. Microbiol.">
        <title>Aerobic and Anaerobic Thiosulfate Oxidation by a Cold-Adapted, Subglacial Chemoautotroph.</title>
        <authorList>
            <person name="Harrold Z.R."/>
            <person name="Skidmore M.L."/>
            <person name="Hamilton T.L."/>
            <person name="Desch L."/>
            <person name="Amada K."/>
            <person name="van Gelder W."/>
            <person name="Glover K."/>
            <person name="Roden E.E."/>
            <person name="Boyd E.S."/>
        </authorList>
    </citation>
    <scope>NUCLEOTIDE SEQUENCE [LARGE SCALE GENOMIC DNA]</scope>
    <source>
        <strain evidence="12 13">RG</strain>
    </source>
</reference>
<gene>
    <name evidence="9" type="primary">selD</name>
    <name evidence="12" type="ORF">ABW22_11810</name>
</gene>
<keyword evidence="5 9" id="KW-0418">Kinase</keyword>
<dbReference type="Gene3D" id="3.30.1330.10">
    <property type="entry name" value="PurM-like, N-terminal domain"/>
    <property type="match status" value="1"/>
</dbReference>
<evidence type="ECO:0000259" key="11">
    <source>
        <dbReference type="Pfam" id="PF02769"/>
    </source>
</evidence>
<evidence type="ECO:0000256" key="5">
    <source>
        <dbReference type="ARBA" id="ARBA00022777"/>
    </source>
</evidence>
<keyword evidence="2 9" id="KW-0808">Transferase</keyword>
<dbReference type="AlphaFoldDB" id="A0A106BLM0"/>
<dbReference type="PANTHER" id="PTHR10256:SF0">
    <property type="entry name" value="INACTIVE SELENIDE, WATER DIKINASE-LIKE PROTEIN-RELATED"/>
    <property type="match status" value="1"/>
</dbReference>
<comment type="function">
    <text evidence="9">Synthesizes selenophosphate from selenide and ATP.</text>
</comment>
<dbReference type="GO" id="GO:0005524">
    <property type="term" value="F:ATP binding"/>
    <property type="evidence" value="ECO:0007669"/>
    <property type="project" value="UniProtKB-UniRule"/>
</dbReference>
<organism evidence="12 13">
    <name type="scientific">Thiobacillus denitrificans</name>
    <dbReference type="NCBI Taxonomy" id="36861"/>
    <lineage>
        <taxon>Bacteria</taxon>
        <taxon>Pseudomonadati</taxon>
        <taxon>Pseudomonadota</taxon>
        <taxon>Betaproteobacteria</taxon>
        <taxon>Nitrosomonadales</taxon>
        <taxon>Thiobacillaceae</taxon>
        <taxon>Thiobacillus</taxon>
    </lineage>
</organism>
<evidence type="ECO:0000313" key="12">
    <source>
        <dbReference type="EMBL" id="KVW94715.1"/>
    </source>
</evidence>
<dbReference type="InterPro" id="IPR036676">
    <property type="entry name" value="PurM-like_C_sf"/>
</dbReference>
<keyword evidence="3 9" id="KW-0479">Metal-binding</keyword>
<evidence type="ECO:0000256" key="1">
    <source>
        <dbReference type="ARBA" id="ARBA00008026"/>
    </source>
</evidence>
<evidence type="ECO:0000256" key="2">
    <source>
        <dbReference type="ARBA" id="ARBA00022679"/>
    </source>
</evidence>
<evidence type="ECO:0000256" key="9">
    <source>
        <dbReference type="HAMAP-Rule" id="MF_00625"/>
    </source>
</evidence>
<feature type="site" description="Important for catalytic activity" evidence="9">
    <location>
        <position position="24"/>
    </location>
</feature>
<dbReference type="PANTHER" id="PTHR10256">
    <property type="entry name" value="SELENIDE, WATER DIKINASE"/>
    <property type="match status" value="1"/>
</dbReference>
<accession>A0A106BLM0</accession>
<dbReference type="HAMAP" id="MF_00625">
    <property type="entry name" value="SelD"/>
    <property type="match status" value="1"/>
</dbReference>
<dbReference type="Pfam" id="PF02769">
    <property type="entry name" value="AIRS_C"/>
    <property type="match status" value="1"/>
</dbReference>
<feature type="binding site" description="in other chain" evidence="9">
    <location>
        <position position="24"/>
    </location>
    <ligand>
        <name>ATP</name>
        <dbReference type="ChEBI" id="CHEBI:30616"/>
        <note>ligand shared between dimeric partners</note>
    </ligand>
</feature>
<keyword evidence="8 9" id="KW-0711">Selenium</keyword>
<dbReference type="Pfam" id="PF00586">
    <property type="entry name" value="AIRS"/>
    <property type="match status" value="1"/>
</dbReference>
<evidence type="ECO:0000256" key="6">
    <source>
        <dbReference type="ARBA" id="ARBA00022840"/>
    </source>
</evidence>
<dbReference type="GO" id="GO:0016260">
    <property type="term" value="P:selenocysteine biosynthetic process"/>
    <property type="evidence" value="ECO:0007669"/>
    <property type="project" value="InterPro"/>
</dbReference>
<dbReference type="GO" id="GO:0000287">
    <property type="term" value="F:magnesium ion binding"/>
    <property type="evidence" value="ECO:0007669"/>
    <property type="project" value="UniProtKB-UniRule"/>
</dbReference>
<dbReference type="Proteomes" id="UP000064243">
    <property type="component" value="Unassembled WGS sequence"/>
</dbReference>
<dbReference type="GO" id="GO:0004756">
    <property type="term" value="F:selenide, water dikinase activity"/>
    <property type="evidence" value="ECO:0007669"/>
    <property type="project" value="UniProtKB-UniRule"/>
</dbReference>
<feature type="active site" evidence="9">
    <location>
        <position position="21"/>
    </location>
</feature>
<dbReference type="EC" id="2.7.9.3" evidence="9"/>
<dbReference type="RefSeq" id="WP_059756773.1">
    <property type="nucleotide sequence ID" value="NZ_LDUG01000033.1"/>
</dbReference>
<comment type="cofactor">
    <cofactor evidence="9">
        <name>Mg(2+)</name>
        <dbReference type="ChEBI" id="CHEBI:18420"/>
    </cofactor>
    <text evidence="9">Binds 1 Mg(2+) ion per monomer.</text>
</comment>
<dbReference type="InterPro" id="IPR036921">
    <property type="entry name" value="PurM-like_N_sf"/>
</dbReference>
<comment type="caution">
    <text evidence="12">The sequence shown here is derived from an EMBL/GenBank/DDBJ whole genome shotgun (WGS) entry which is preliminary data.</text>
</comment>
<sequence>MNDTLLAPPIRLTQFSHGGGCGCKIAPSVLREILSDTPFASHLAAAYPDLLVGIEHGDDAAVYRLNDEQAIVATTDFFMPIVDDPYEFGRIAATNALSDVYAMGGRPLFALAIVGMPIGKLPNSVIRQILAGGESVCKAAGIPIAGGHSIDAPEPIYGLVGIGVVNPRKVKQNGGGQAGDLLILGKPLGVGIYSAALKKGLLSADQYAVMIAATTQLNTAGADLAEMEGVHAMTDITGFGLLGHLLEITRASQLSARVELARLPLFPGVGELARGGHITGASERNWASYGSEVNLADGIADWQCALLTDPQTSGGLLVSCAPESREAVLEIFSRHGFAQATEIGRLDAGSQVSIGA</sequence>
<feature type="binding site" evidence="9">
    <location>
        <begin position="147"/>
        <end position="149"/>
    </location>
    <ligand>
        <name>ATP</name>
        <dbReference type="ChEBI" id="CHEBI:30616"/>
        <note>ligand shared between dimeric partners</note>
    </ligand>
</feature>
<dbReference type="FunFam" id="3.90.650.10:FF:000004">
    <property type="entry name" value="Selenide, water dikinase"/>
    <property type="match status" value="1"/>
</dbReference>
<name>A0A106BLM0_THIDE</name>
<comment type="catalytic activity">
    <reaction evidence="9">
        <text>hydrogenselenide + ATP + H2O = selenophosphate + AMP + phosphate + 2 H(+)</text>
        <dbReference type="Rhea" id="RHEA:18737"/>
        <dbReference type="ChEBI" id="CHEBI:15377"/>
        <dbReference type="ChEBI" id="CHEBI:15378"/>
        <dbReference type="ChEBI" id="CHEBI:16144"/>
        <dbReference type="ChEBI" id="CHEBI:29317"/>
        <dbReference type="ChEBI" id="CHEBI:30616"/>
        <dbReference type="ChEBI" id="CHEBI:43474"/>
        <dbReference type="ChEBI" id="CHEBI:456215"/>
        <dbReference type="EC" id="2.7.9.3"/>
    </reaction>
</comment>
<keyword evidence="6 9" id="KW-0067">ATP-binding</keyword>
<feature type="domain" description="PurM-like C-terminal" evidence="11">
    <location>
        <begin position="177"/>
        <end position="353"/>
    </location>
</feature>
<comment type="similarity">
    <text evidence="1 9">Belongs to the selenophosphate synthase 1 family. Class I subfamily.</text>
</comment>
<dbReference type="SUPFAM" id="SSF55326">
    <property type="entry name" value="PurM N-terminal domain-like"/>
    <property type="match status" value="1"/>
</dbReference>
<evidence type="ECO:0000256" key="3">
    <source>
        <dbReference type="ARBA" id="ARBA00022723"/>
    </source>
</evidence>
<keyword evidence="7 9" id="KW-0460">Magnesium</keyword>
<evidence type="ECO:0000313" key="13">
    <source>
        <dbReference type="Proteomes" id="UP000064243"/>
    </source>
</evidence>
<comment type="subunit">
    <text evidence="9">Homodimer.</text>
</comment>
<dbReference type="GO" id="GO:0005737">
    <property type="term" value="C:cytoplasm"/>
    <property type="evidence" value="ECO:0007669"/>
    <property type="project" value="TreeGrafter"/>
</dbReference>
<dbReference type="InterPro" id="IPR023061">
    <property type="entry name" value="SelD_I"/>
</dbReference>
<feature type="domain" description="PurM-like N-terminal" evidence="10">
    <location>
        <begin position="57"/>
        <end position="165"/>
    </location>
</feature>
<evidence type="ECO:0000259" key="10">
    <source>
        <dbReference type="Pfam" id="PF00586"/>
    </source>
</evidence>
<evidence type="ECO:0000256" key="4">
    <source>
        <dbReference type="ARBA" id="ARBA00022741"/>
    </source>
</evidence>
<dbReference type="NCBIfam" id="NF002098">
    <property type="entry name" value="PRK00943.1"/>
    <property type="match status" value="1"/>
</dbReference>
<feature type="binding site" evidence="9">
    <location>
        <position position="99"/>
    </location>
    <ligand>
        <name>Mg(2+)</name>
        <dbReference type="ChEBI" id="CHEBI:18420"/>
    </ligand>
</feature>
<feature type="binding site" evidence="9">
    <location>
        <position position="59"/>
    </location>
    <ligand>
        <name>Mg(2+)</name>
        <dbReference type="ChEBI" id="CHEBI:18420"/>
    </ligand>
</feature>
<evidence type="ECO:0000256" key="7">
    <source>
        <dbReference type="ARBA" id="ARBA00022842"/>
    </source>
</evidence>
<dbReference type="OrthoDB" id="9767928at2"/>